<organism evidence="1 2">
    <name type="scientific">Mesonia mobilis</name>
    <dbReference type="NCBI Taxonomy" id="369791"/>
    <lineage>
        <taxon>Bacteria</taxon>
        <taxon>Pseudomonadati</taxon>
        <taxon>Bacteroidota</taxon>
        <taxon>Flavobacteriia</taxon>
        <taxon>Flavobacteriales</taxon>
        <taxon>Flavobacteriaceae</taxon>
        <taxon>Mesonia</taxon>
    </lineage>
</organism>
<dbReference type="InterPro" id="IPR012657">
    <property type="entry name" value="23S_rRNA-intervening_sequence"/>
</dbReference>
<dbReference type="InterPro" id="IPR036583">
    <property type="entry name" value="23S_rRNA_IVS_sf"/>
</dbReference>
<dbReference type="Gene3D" id="1.20.1440.60">
    <property type="entry name" value="23S rRNA-intervening sequence"/>
    <property type="match status" value="1"/>
</dbReference>
<dbReference type="PIRSF" id="PIRSF035652">
    <property type="entry name" value="CHP02436"/>
    <property type="match status" value="1"/>
</dbReference>
<evidence type="ECO:0000313" key="1">
    <source>
        <dbReference type="EMBL" id="GGZ58624.1"/>
    </source>
</evidence>
<accession>A0ABQ3BVJ9</accession>
<dbReference type="SUPFAM" id="SSF158446">
    <property type="entry name" value="IVS-encoded protein-like"/>
    <property type="match status" value="1"/>
</dbReference>
<dbReference type="NCBIfam" id="TIGR02436">
    <property type="entry name" value="four helix bundle protein"/>
    <property type="match status" value="1"/>
</dbReference>
<dbReference type="RefSeq" id="WP_169558809.1">
    <property type="nucleotide sequence ID" value="NZ_BMWY01000005.1"/>
</dbReference>
<dbReference type="Pfam" id="PF05635">
    <property type="entry name" value="23S_rRNA_IVP"/>
    <property type="match status" value="1"/>
</dbReference>
<keyword evidence="2" id="KW-1185">Reference proteome</keyword>
<proteinExistence type="predicted"/>
<dbReference type="GeneID" id="94369688"/>
<evidence type="ECO:0000313" key="2">
    <source>
        <dbReference type="Proteomes" id="UP000615593"/>
    </source>
</evidence>
<dbReference type="EMBL" id="BMWY01000005">
    <property type="protein sequence ID" value="GGZ58624.1"/>
    <property type="molecule type" value="Genomic_DNA"/>
</dbReference>
<gene>
    <name evidence="1" type="ORF">GCM10008088_20250</name>
</gene>
<reference evidence="2" key="1">
    <citation type="journal article" date="2019" name="Int. J. Syst. Evol. Microbiol.">
        <title>The Global Catalogue of Microorganisms (GCM) 10K type strain sequencing project: providing services to taxonomists for standard genome sequencing and annotation.</title>
        <authorList>
            <consortium name="The Broad Institute Genomics Platform"/>
            <consortium name="The Broad Institute Genome Sequencing Center for Infectious Disease"/>
            <person name="Wu L."/>
            <person name="Ma J."/>
        </authorList>
    </citation>
    <scope>NUCLEOTIDE SEQUENCE [LARGE SCALE GENOMIC DNA]</scope>
    <source>
        <strain evidence="2">KCTC 12708</strain>
    </source>
</reference>
<name>A0ABQ3BVJ9_9FLAO</name>
<comment type="caution">
    <text evidence="1">The sequence shown here is derived from an EMBL/GenBank/DDBJ whole genome shotgun (WGS) entry which is preliminary data.</text>
</comment>
<evidence type="ECO:0008006" key="3">
    <source>
        <dbReference type="Google" id="ProtNLM"/>
    </source>
</evidence>
<dbReference type="Proteomes" id="UP000615593">
    <property type="component" value="Unassembled WGS sequence"/>
</dbReference>
<protein>
    <recommendedName>
        <fullName evidence="3">Four helix bundle protein</fullName>
    </recommendedName>
</protein>
<sequence length="122" mass="13916">MIITELNSEILKNRTKKFAHQCVKYSLDLPSSVLGIHIKRQLTRCSTSVAANYRAACLSQSKRGFVSKLSIVIEESDECIFWLEFALDENLPNKNLDQLIKEAKELTSIFIASRKTIQKNLK</sequence>